<feature type="non-terminal residue" evidence="1">
    <location>
        <position position="1"/>
    </location>
</feature>
<gene>
    <name evidence="1" type="ORF">METZ01_LOCUS62353</name>
</gene>
<proteinExistence type="predicted"/>
<dbReference type="InterPro" id="IPR026444">
    <property type="entry name" value="Secre_tail"/>
</dbReference>
<dbReference type="Gene3D" id="2.60.40.4070">
    <property type="match status" value="1"/>
</dbReference>
<accession>A0A381T177</accession>
<organism evidence="1">
    <name type="scientific">marine metagenome</name>
    <dbReference type="NCBI Taxonomy" id="408172"/>
    <lineage>
        <taxon>unclassified sequences</taxon>
        <taxon>metagenomes</taxon>
        <taxon>ecological metagenomes</taxon>
    </lineage>
</organism>
<dbReference type="AlphaFoldDB" id="A0A381T177"/>
<sequence length="258" mass="28940">GVVFDGWDNSILHRGDEITVTGKVEEFDPEWHFKYDGNTKLIDVSEVTVHSMGNSITPMSVSTADLSQDGEEVESYEGCLVTVSDVTVSAINAYDWGIVDASGVECLIDDDMSTMAADNYLSTLEDGATLSQVTGILNFSYGTYKIQIRDLADLGQELGINNIDIPRRYALHNNFPNPFNPETQIRFEIGKQENVQLIIYDLLGRKVRTLVNENYSPGMYVIRWDAMNDNRSPVSSGAYIYRIKAGEFIDHKKMILMR</sequence>
<name>A0A381T177_9ZZZZ</name>
<dbReference type="NCBIfam" id="TIGR04183">
    <property type="entry name" value="Por_Secre_tail"/>
    <property type="match status" value="1"/>
</dbReference>
<reference evidence="1" key="1">
    <citation type="submission" date="2018-05" db="EMBL/GenBank/DDBJ databases">
        <authorList>
            <person name="Lanie J.A."/>
            <person name="Ng W.-L."/>
            <person name="Kazmierczak K.M."/>
            <person name="Andrzejewski T.M."/>
            <person name="Davidsen T.M."/>
            <person name="Wayne K.J."/>
            <person name="Tettelin H."/>
            <person name="Glass J.I."/>
            <person name="Rusch D."/>
            <person name="Podicherti R."/>
            <person name="Tsui H.-C.T."/>
            <person name="Winkler M.E."/>
        </authorList>
    </citation>
    <scope>NUCLEOTIDE SEQUENCE</scope>
</reference>
<dbReference type="EMBL" id="UINC01003818">
    <property type="protein sequence ID" value="SVA09499.1"/>
    <property type="molecule type" value="Genomic_DNA"/>
</dbReference>
<protein>
    <recommendedName>
        <fullName evidence="2">FlgD Ig-like domain-containing protein</fullName>
    </recommendedName>
</protein>
<evidence type="ECO:0008006" key="2">
    <source>
        <dbReference type="Google" id="ProtNLM"/>
    </source>
</evidence>
<evidence type="ECO:0000313" key="1">
    <source>
        <dbReference type="EMBL" id="SVA09499.1"/>
    </source>
</evidence>